<evidence type="ECO:0000259" key="4">
    <source>
        <dbReference type="PROSITE" id="PS50893"/>
    </source>
</evidence>
<dbReference type="InterPro" id="IPR017871">
    <property type="entry name" value="ABC_transporter-like_CS"/>
</dbReference>
<comment type="caution">
    <text evidence="5">The sequence shown here is derived from an EMBL/GenBank/DDBJ whole genome shotgun (WGS) entry which is preliminary data.</text>
</comment>
<dbReference type="InterPro" id="IPR003593">
    <property type="entry name" value="AAA+_ATPase"/>
</dbReference>
<evidence type="ECO:0000256" key="2">
    <source>
        <dbReference type="ARBA" id="ARBA00022741"/>
    </source>
</evidence>
<dbReference type="SMART" id="SM00382">
    <property type="entry name" value="AAA"/>
    <property type="match status" value="1"/>
</dbReference>
<dbReference type="Pfam" id="PF00005">
    <property type="entry name" value="ABC_tran"/>
    <property type="match status" value="1"/>
</dbReference>
<keyword evidence="2" id="KW-0547">Nucleotide-binding</keyword>
<dbReference type="Gene3D" id="3.40.50.300">
    <property type="entry name" value="P-loop containing nucleotide triphosphate hydrolases"/>
    <property type="match status" value="1"/>
</dbReference>
<sequence>MINLKDISKVLKGKEVLTNINLTLNPGEVTLLYGHNGSGKTMLLRMICGLISPDKGELLLDSSFKFGVIIENPTFFLNETAFYNLNYLATINKRIGDKDILSWLKIFNLYEVKDKRVKSFSLGMKQRLALCQAFMENPDVLLLDEPFNGIDDENLEIVYNLLEKEKKKKKIIVIASHVKIQVEGLVDKQIKMSNGKIV</sequence>
<name>A0ABN1B983_9LACT</name>
<gene>
    <name evidence="5" type="ORF">GCM10008936_19910</name>
</gene>
<dbReference type="Proteomes" id="UP001410648">
    <property type="component" value="Unassembled WGS sequence"/>
</dbReference>
<dbReference type="PROSITE" id="PS00211">
    <property type="entry name" value="ABC_TRANSPORTER_1"/>
    <property type="match status" value="1"/>
</dbReference>
<dbReference type="PANTHER" id="PTHR42939:SF1">
    <property type="entry name" value="ABC TRANSPORTER ATP-BINDING PROTEIN ALBC-RELATED"/>
    <property type="match status" value="1"/>
</dbReference>
<evidence type="ECO:0000313" key="6">
    <source>
        <dbReference type="Proteomes" id="UP001410648"/>
    </source>
</evidence>
<protein>
    <recommendedName>
        <fullName evidence="4">ABC transporter domain-containing protein</fullName>
    </recommendedName>
</protein>
<dbReference type="PROSITE" id="PS50893">
    <property type="entry name" value="ABC_TRANSPORTER_2"/>
    <property type="match status" value="1"/>
</dbReference>
<feature type="domain" description="ABC transporter" evidence="4">
    <location>
        <begin position="2"/>
        <end position="198"/>
    </location>
</feature>
<dbReference type="InterPro" id="IPR051782">
    <property type="entry name" value="ABC_Transporter_VariousFunc"/>
</dbReference>
<keyword evidence="6" id="KW-1185">Reference proteome</keyword>
<dbReference type="InterPro" id="IPR003439">
    <property type="entry name" value="ABC_transporter-like_ATP-bd"/>
</dbReference>
<dbReference type="RefSeq" id="WP_346025350.1">
    <property type="nucleotide sequence ID" value="NZ_BAAADA010000190.1"/>
</dbReference>
<proteinExistence type="predicted"/>
<organism evidence="5 6">
    <name type="scientific">Alkalibacterium indicireducens</name>
    <dbReference type="NCBI Taxonomy" id="398758"/>
    <lineage>
        <taxon>Bacteria</taxon>
        <taxon>Bacillati</taxon>
        <taxon>Bacillota</taxon>
        <taxon>Bacilli</taxon>
        <taxon>Lactobacillales</taxon>
        <taxon>Carnobacteriaceae</taxon>
        <taxon>Alkalibacterium</taxon>
    </lineage>
</organism>
<evidence type="ECO:0000256" key="3">
    <source>
        <dbReference type="ARBA" id="ARBA00022840"/>
    </source>
</evidence>
<reference evidence="5 6" key="1">
    <citation type="journal article" date="2019" name="Int. J. Syst. Evol. Microbiol.">
        <title>The Global Catalogue of Microorganisms (GCM) 10K type strain sequencing project: providing services to taxonomists for standard genome sequencing and annotation.</title>
        <authorList>
            <consortium name="The Broad Institute Genomics Platform"/>
            <consortium name="The Broad Institute Genome Sequencing Center for Infectious Disease"/>
            <person name="Wu L."/>
            <person name="Ma J."/>
        </authorList>
    </citation>
    <scope>NUCLEOTIDE SEQUENCE [LARGE SCALE GENOMIC DNA]</scope>
    <source>
        <strain evidence="5 6">JCM 14232</strain>
    </source>
</reference>
<dbReference type="SUPFAM" id="SSF52540">
    <property type="entry name" value="P-loop containing nucleoside triphosphate hydrolases"/>
    <property type="match status" value="1"/>
</dbReference>
<dbReference type="EMBL" id="BAAADA010000190">
    <property type="protein sequence ID" value="GAA0492890.1"/>
    <property type="molecule type" value="Genomic_DNA"/>
</dbReference>
<dbReference type="InterPro" id="IPR027417">
    <property type="entry name" value="P-loop_NTPase"/>
</dbReference>
<evidence type="ECO:0000256" key="1">
    <source>
        <dbReference type="ARBA" id="ARBA00022448"/>
    </source>
</evidence>
<dbReference type="PANTHER" id="PTHR42939">
    <property type="entry name" value="ABC TRANSPORTER ATP-BINDING PROTEIN ALBC-RELATED"/>
    <property type="match status" value="1"/>
</dbReference>
<evidence type="ECO:0000313" key="5">
    <source>
        <dbReference type="EMBL" id="GAA0492890.1"/>
    </source>
</evidence>
<keyword evidence="3" id="KW-0067">ATP-binding</keyword>
<accession>A0ABN1B983</accession>
<keyword evidence="1" id="KW-0813">Transport</keyword>